<dbReference type="EC" id="2.7.8.13" evidence="7"/>
<comment type="subcellular location">
    <subcellularLocation>
        <location evidence="7">Cell membrane</location>
        <topology evidence="7">Multi-pass membrane protein</topology>
    </subcellularLocation>
    <subcellularLocation>
        <location evidence="1">Membrane</location>
        <topology evidence="1">Multi-pass membrane protein</topology>
    </subcellularLocation>
</comment>
<keyword evidence="7" id="KW-0133">Cell shape</keyword>
<dbReference type="UniPathway" id="UPA00219"/>
<keyword evidence="7" id="KW-0573">Peptidoglycan synthesis</keyword>
<feature type="binding site" evidence="8">
    <location>
        <position position="189"/>
    </location>
    <ligand>
        <name>Mg(2+)</name>
        <dbReference type="ChEBI" id="CHEBI:18420"/>
    </ligand>
</feature>
<dbReference type="RefSeq" id="WP_161931918.1">
    <property type="nucleotide sequence ID" value="NZ_CP047901.1"/>
</dbReference>
<feature type="transmembrane region" description="Helical" evidence="7">
    <location>
        <begin position="219"/>
        <end position="238"/>
    </location>
</feature>
<evidence type="ECO:0000256" key="7">
    <source>
        <dbReference type="HAMAP-Rule" id="MF_00038"/>
    </source>
</evidence>
<dbReference type="GO" id="GO:0051301">
    <property type="term" value="P:cell division"/>
    <property type="evidence" value="ECO:0007669"/>
    <property type="project" value="UniProtKB-KW"/>
</dbReference>
<sequence>MALLLGLLIFSFVITSIAIIPFINLLYRLRFYKSKSAILSKDKNAASEHIKSKAKTPEGGGLLILLTVGLTFAVIFPLIRLFGVYVTSVYPIASEINVIFFTFLSFGILGLYDDIVGFFELDRDLGFAGLKFKHKLLIQVALGLIIGALLYYNLGISILNIPFVGVFDLGIFYIPLAAILVIGFANAVNITDGLDGLAGGLLLITLFGFWLLSASILDTSLSIFIALWLGGLIAFLYFNVYPARIFMGDVGALSFGATLAVVGLLLGKIIALIVMGAPFIIIGLSSFFQILSVKLRGKRIFPVAPLHYWLLKAGWHESKIVSRAWLAGIMVVIFGVWLAVI</sequence>
<evidence type="ECO:0000256" key="1">
    <source>
        <dbReference type="ARBA" id="ARBA00004141"/>
    </source>
</evidence>
<feature type="transmembrane region" description="Helical" evidence="7">
    <location>
        <begin position="61"/>
        <end position="86"/>
    </location>
</feature>
<keyword evidence="10" id="KW-1185">Reference proteome</keyword>
<evidence type="ECO:0000256" key="3">
    <source>
        <dbReference type="ARBA" id="ARBA00022679"/>
    </source>
</evidence>
<keyword evidence="5 7" id="KW-1133">Transmembrane helix</keyword>
<dbReference type="InterPro" id="IPR003524">
    <property type="entry name" value="PNAcMuramoyl-5peptid_Trfase"/>
</dbReference>
<dbReference type="EMBL" id="CP047901">
    <property type="protein sequence ID" value="QHO63540.1"/>
    <property type="molecule type" value="Genomic_DNA"/>
</dbReference>
<comment type="cofactor">
    <cofactor evidence="7 8">
        <name>Mg(2+)</name>
        <dbReference type="ChEBI" id="CHEBI:18420"/>
    </cofactor>
</comment>
<feature type="transmembrane region" description="Helical" evidence="7">
    <location>
        <begin position="160"/>
        <end position="182"/>
    </location>
</feature>
<evidence type="ECO:0000256" key="5">
    <source>
        <dbReference type="ARBA" id="ARBA00022989"/>
    </source>
</evidence>
<organism evidence="9 10">
    <name type="scientific">Candidatus Chazhemtobacterium aquaticus</name>
    <dbReference type="NCBI Taxonomy" id="2715735"/>
    <lineage>
        <taxon>Bacteria</taxon>
        <taxon>Candidatus Chazhemtobacteraceae</taxon>
        <taxon>Candidatus Chazhemtobacterium</taxon>
    </lineage>
</organism>
<dbReference type="InterPro" id="IPR018480">
    <property type="entry name" value="PNAcMuramoyl-5peptid_Trfase_CS"/>
</dbReference>
<feature type="transmembrane region" description="Helical" evidence="7">
    <location>
        <begin position="136"/>
        <end position="154"/>
    </location>
</feature>
<comment type="similarity">
    <text evidence="2 7">Belongs to the glycosyltransferase 4 family. MraY subfamily.</text>
</comment>
<protein>
    <recommendedName>
        <fullName evidence="7">Phospho-N-acetylmuramoyl-pentapeptide-transferase</fullName>
        <ecNumber evidence="7">2.7.8.13</ecNumber>
    </recommendedName>
    <alternativeName>
        <fullName evidence="7">UDP-MurNAc-pentapeptide phosphotransferase</fullName>
    </alternativeName>
</protein>
<keyword evidence="6 7" id="KW-0472">Membrane</keyword>
<comment type="catalytic activity">
    <reaction evidence="7">
        <text>UDP-N-acetyl-alpha-D-muramoyl-L-alanyl-gamma-D-glutamyl-meso-2,6-diaminopimeloyl-D-alanyl-D-alanine + di-trans,octa-cis-undecaprenyl phosphate = di-trans,octa-cis-undecaprenyl diphospho-N-acetyl-alpha-D-muramoyl-L-alanyl-D-glutamyl-meso-2,6-diaminopimeloyl-D-alanyl-D-alanine + UMP</text>
        <dbReference type="Rhea" id="RHEA:28386"/>
        <dbReference type="ChEBI" id="CHEBI:57865"/>
        <dbReference type="ChEBI" id="CHEBI:60392"/>
        <dbReference type="ChEBI" id="CHEBI:61386"/>
        <dbReference type="ChEBI" id="CHEBI:61387"/>
        <dbReference type="EC" id="2.7.8.13"/>
    </reaction>
</comment>
<comment type="function">
    <text evidence="7">Catalyzes the initial step of the lipid cycle reactions in the biosynthesis of the cell wall peptidoglycan: transfers peptidoglycan precursor phospho-MurNAc-pentapeptide from UDP-MurNAc-pentapeptide onto the lipid carrier undecaprenyl phosphate, yielding undecaprenyl-pyrophosphoryl-MurNAc-pentapeptide, known as lipid I.</text>
</comment>
<dbReference type="HAMAP" id="MF_00038">
    <property type="entry name" value="MraY"/>
    <property type="match status" value="1"/>
</dbReference>
<evidence type="ECO:0000256" key="8">
    <source>
        <dbReference type="PIRSR" id="PIRSR600715-1"/>
    </source>
</evidence>
<reference evidence="10" key="1">
    <citation type="journal article" date="2020" name="Microorganisms">
        <title>Complete Genome of a Member of a New Bacterial Lineage in the Microgenomates Group Reveals an Unusual Nucleotide Composition Disparity Between Two Strands of DNA and Limited Metabolic Potential.</title>
        <authorList>
            <person name="Kadnikov V.V."/>
            <person name="Mardanov A.V."/>
            <person name="Beletsky A.V."/>
            <person name="Karnachuk O.V."/>
            <person name="Ravin N.V."/>
        </authorList>
    </citation>
    <scope>NUCLEOTIDE SEQUENCE [LARGE SCALE GENOMIC DNA]</scope>
</reference>
<comment type="pathway">
    <text evidence="7">Cell wall biogenesis; peptidoglycan biosynthesis.</text>
</comment>
<evidence type="ECO:0000256" key="2">
    <source>
        <dbReference type="ARBA" id="ARBA00005583"/>
    </source>
</evidence>
<keyword evidence="7" id="KW-0961">Cell wall biogenesis/degradation</keyword>
<gene>
    <name evidence="7" type="primary">mraY</name>
    <name evidence="9" type="ORF">MICH65_0559</name>
</gene>
<proteinExistence type="inferred from homology"/>
<dbReference type="GO" id="GO:0008360">
    <property type="term" value="P:regulation of cell shape"/>
    <property type="evidence" value="ECO:0007669"/>
    <property type="project" value="UniProtKB-KW"/>
</dbReference>
<feature type="transmembrane region" description="Helical" evidence="7">
    <location>
        <begin position="6"/>
        <end position="27"/>
    </location>
</feature>
<dbReference type="GO" id="GO:0005886">
    <property type="term" value="C:plasma membrane"/>
    <property type="evidence" value="ECO:0007669"/>
    <property type="project" value="UniProtKB-SubCell"/>
</dbReference>
<feature type="binding site" evidence="8">
    <location>
        <position position="249"/>
    </location>
    <ligand>
        <name>Mg(2+)</name>
        <dbReference type="ChEBI" id="CHEBI:18420"/>
    </ligand>
</feature>
<keyword evidence="7 8" id="KW-0460">Magnesium</keyword>
<feature type="transmembrane region" description="Helical" evidence="7">
    <location>
        <begin position="269"/>
        <end position="291"/>
    </location>
</feature>
<keyword evidence="7" id="KW-0132">Cell division</keyword>
<dbReference type="Proteomes" id="UP000463983">
    <property type="component" value="Chromosome"/>
</dbReference>
<keyword evidence="7" id="KW-0131">Cell cycle</keyword>
<keyword evidence="7" id="KW-1003">Cell membrane</keyword>
<evidence type="ECO:0000256" key="4">
    <source>
        <dbReference type="ARBA" id="ARBA00022692"/>
    </source>
</evidence>
<keyword evidence="3 7" id="KW-0808">Transferase</keyword>
<feature type="transmembrane region" description="Helical" evidence="7">
    <location>
        <begin position="320"/>
        <end position="340"/>
    </location>
</feature>
<dbReference type="KEGG" id="caqa:MICH65_0559"/>
<evidence type="ECO:0000313" key="9">
    <source>
        <dbReference type="EMBL" id="QHO63540.1"/>
    </source>
</evidence>
<dbReference type="PANTHER" id="PTHR22926">
    <property type="entry name" value="PHOSPHO-N-ACETYLMURAMOYL-PENTAPEPTIDE-TRANSFERASE"/>
    <property type="match status" value="1"/>
</dbReference>
<feature type="transmembrane region" description="Helical" evidence="7">
    <location>
        <begin position="245"/>
        <end position="263"/>
    </location>
</feature>
<accession>A0A857NB04</accession>
<name>A0A857NB04_9BACT</name>
<dbReference type="GO" id="GO:0008963">
    <property type="term" value="F:phospho-N-acetylmuramoyl-pentapeptide-transferase activity"/>
    <property type="evidence" value="ECO:0007669"/>
    <property type="project" value="UniProtKB-UniRule"/>
</dbReference>
<dbReference type="GO" id="GO:0009252">
    <property type="term" value="P:peptidoglycan biosynthetic process"/>
    <property type="evidence" value="ECO:0007669"/>
    <property type="project" value="UniProtKB-UniRule"/>
</dbReference>
<dbReference type="PROSITE" id="PS01348">
    <property type="entry name" value="MRAY_2"/>
    <property type="match status" value="1"/>
</dbReference>
<keyword evidence="4 7" id="KW-0812">Transmembrane</keyword>
<keyword evidence="7 8" id="KW-0479">Metal-binding</keyword>
<feature type="transmembrane region" description="Helical" evidence="7">
    <location>
        <begin position="194"/>
        <end position="213"/>
    </location>
</feature>
<dbReference type="Pfam" id="PF00953">
    <property type="entry name" value="Glycos_transf_4"/>
    <property type="match status" value="1"/>
</dbReference>
<evidence type="ECO:0000313" key="10">
    <source>
        <dbReference type="Proteomes" id="UP000463983"/>
    </source>
</evidence>
<evidence type="ECO:0000256" key="6">
    <source>
        <dbReference type="ARBA" id="ARBA00023136"/>
    </source>
</evidence>
<dbReference type="AlphaFoldDB" id="A0A857NB04"/>
<feature type="transmembrane region" description="Helical" evidence="7">
    <location>
        <begin position="98"/>
        <end position="115"/>
    </location>
</feature>
<dbReference type="GO" id="GO:0046872">
    <property type="term" value="F:metal ion binding"/>
    <property type="evidence" value="ECO:0007669"/>
    <property type="project" value="UniProtKB-KW"/>
</dbReference>
<dbReference type="GO" id="GO:0071555">
    <property type="term" value="P:cell wall organization"/>
    <property type="evidence" value="ECO:0007669"/>
    <property type="project" value="UniProtKB-KW"/>
</dbReference>
<dbReference type="PANTHER" id="PTHR22926:SF5">
    <property type="entry name" value="PHOSPHO-N-ACETYLMURAMOYL-PENTAPEPTIDE-TRANSFERASE HOMOLOG"/>
    <property type="match status" value="1"/>
</dbReference>
<dbReference type="InterPro" id="IPR000715">
    <property type="entry name" value="Glycosyl_transferase_4"/>
</dbReference>